<name>A0A5A9N8J4_9TELE</name>
<comment type="similarity">
    <text evidence="2">Belongs to the krueppel C2H2-type zinc-finger protein family.</text>
</comment>
<keyword evidence="6" id="KW-0862">Zinc</keyword>
<dbReference type="GO" id="GO:0002682">
    <property type="term" value="P:regulation of immune system process"/>
    <property type="evidence" value="ECO:0007669"/>
    <property type="project" value="TreeGrafter"/>
</dbReference>
<dbReference type="InterPro" id="IPR013087">
    <property type="entry name" value="Znf_C2H2_type"/>
</dbReference>
<dbReference type="SUPFAM" id="SSF53098">
    <property type="entry name" value="Ribonuclease H-like"/>
    <property type="match status" value="1"/>
</dbReference>
<dbReference type="Pfam" id="PF14291">
    <property type="entry name" value="DUF4371"/>
    <property type="match status" value="1"/>
</dbReference>
<dbReference type="PROSITE" id="PS50157">
    <property type="entry name" value="ZINC_FINGER_C2H2_2"/>
    <property type="match status" value="9"/>
</dbReference>
<accession>A0A5A9N8J4</accession>
<dbReference type="FunFam" id="3.30.160.60:FF:000759">
    <property type="entry name" value="zinc finger protein 16"/>
    <property type="match status" value="1"/>
</dbReference>
<dbReference type="EMBL" id="SOYY01000021">
    <property type="protein sequence ID" value="KAA0706304.1"/>
    <property type="molecule type" value="Genomic_DNA"/>
</dbReference>
<evidence type="ECO:0000256" key="6">
    <source>
        <dbReference type="ARBA" id="ARBA00022833"/>
    </source>
</evidence>
<keyword evidence="7" id="KW-0805">Transcription regulation</keyword>
<dbReference type="PANTHER" id="PTHR24399:SF54">
    <property type="entry name" value="GASTRULA ZINC FINGER PROTEIN XLCGF26.1-LIKE-RELATED"/>
    <property type="match status" value="1"/>
</dbReference>
<sequence length="954" mass="108694">MKQTRLWGFFGKKSVEGSKDELQTEEEPAAAAAAAAAVPGSDMETDDSGRREAELVEVASTVVEDLGTVETGPARAKLKEYPLTTFGLQRRSFQQKWFETFDWLEYSASRNAAFCFACRLFGKQVSRVNKDVITSSVGFSNWKRALDSFREHDSSSGHKASMLAWKTYKASLSHGSVVERMHVANVDQIIERREYLRRITAVVSFLGKQGLTFRGHDEKESSDNQGNFLEMMKFLEEFDPFLQSYTPPAHSTYLSSGSQNEMIQCCAEEVTASIIKEMKHSKMYAVMADEARDGHVEQLAVCVRYVGYENTVKESFLELTSLKSFDAHSITEAIEEVLKSKGLEDLQCVAQAYDGASVMSGAVRGVQAQFRVKHPEAVYVHCYAHELNLVLCHTCRAVPEAIDFFDTLESVYCFFSVSLVNHQSFSDMQKALGLEKSELVQLSKTRWACQLKSVTAVIANLPALLKSLTELTSTTTAIGLLSKLSRLSNVYMLVMFKALLSTTEGLHKYLQKEDVDLAQATWYKDAVLETLRSMRTEEMAEKFYNQAKEILEANHLSETPAPGGSQKRKQKRLDDYVVESTTGTRAYVSTLDKIRNHIFYPCLDRMVSELEGRFCGVGAELMKGIKACHPAANDFLSVPPYLMFSETMNEVEEKHQRQEPQNDETLEMSSSSLQKNKNFSPKRKQRTEGCKPFTCSHCGMSFKHEFHLQRHMRIHTEDRPYTCPQCGKSFIQKSTLKDHMRIHTEERPYTCPQCGKSFKHKSNIEEHIRVHTGVRPYTCSQCEKSFKQKSTLENHIRTHTDERQYVCTRCGKSFKQRSTLDVHMKIHTGERRYACPQCGKRFTQKNYLEVHIRVHTGERPYTCLQCGKSFKQKNHLKDHMRIHNGDRPHTCHQCGKSFTQQNHLKGHMRIHTGEKPYSCHQCGKTFKHKTGLEVHKKIHTGTMNMSSVKKEISP</sequence>
<dbReference type="GO" id="GO:0005654">
    <property type="term" value="C:nucleoplasm"/>
    <property type="evidence" value="ECO:0007669"/>
    <property type="project" value="TreeGrafter"/>
</dbReference>
<keyword evidence="5 11" id="KW-0863">Zinc-finger</keyword>
<feature type="domain" description="C2H2-type" evidence="13">
    <location>
        <begin position="833"/>
        <end position="860"/>
    </location>
</feature>
<dbReference type="SUPFAM" id="SSF57667">
    <property type="entry name" value="beta-beta-alpha zinc fingers"/>
    <property type="match status" value="5"/>
</dbReference>
<keyword evidence="8" id="KW-0238">DNA-binding</keyword>
<keyword evidence="15" id="KW-1185">Reference proteome</keyword>
<dbReference type="InterPro" id="IPR025398">
    <property type="entry name" value="DUF4371"/>
</dbReference>
<evidence type="ECO:0000313" key="14">
    <source>
        <dbReference type="EMBL" id="KAA0706304.1"/>
    </source>
</evidence>
<reference evidence="14 15" key="1">
    <citation type="journal article" date="2019" name="Mol. Ecol. Resour.">
        <title>Chromosome-level genome assembly of Triplophysa tibetana, a fish adapted to the harsh high-altitude environment of the Tibetan Plateau.</title>
        <authorList>
            <person name="Yang X."/>
            <person name="Liu H."/>
            <person name="Ma Z."/>
            <person name="Zou Y."/>
            <person name="Zou M."/>
            <person name="Mao Y."/>
            <person name="Li X."/>
            <person name="Wang H."/>
            <person name="Chen T."/>
            <person name="Wang W."/>
            <person name="Yang R."/>
        </authorList>
    </citation>
    <scope>NUCLEOTIDE SEQUENCE [LARGE SCALE GENOMIC DNA]</scope>
    <source>
        <strain evidence="14">TTIB1903HZAU</strain>
        <tissue evidence="14">Muscle</tissue>
    </source>
</reference>
<keyword evidence="4" id="KW-0677">Repeat</keyword>
<dbReference type="Pfam" id="PF00096">
    <property type="entry name" value="zf-C2H2"/>
    <property type="match status" value="9"/>
</dbReference>
<dbReference type="SMART" id="SM00355">
    <property type="entry name" value="ZnF_C2H2"/>
    <property type="match status" value="9"/>
</dbReference>
<dbReference type="FunFam" id="3.30.160.60:FF:000328">
    <property type="entry name" value="Zinc finger protein 1079"/>
    <property type="match status" value="2"/>
</dbReference>
<protein>
    <submittedName>
        <fullName evidence="14">Zinc finger MYM-type protein 1</fullName>
    </submittedName>
</protein>
<feature type="domain" description="C2H2-type" evidence="13">
    <location>
        <begin position="749"/>
        <end position="776"/>
    </location>
</feature>
<dbReference type="Gene3D" id="3.30.160.60">
    <property type="entry name" value="Classic Zinc Finger"/>
    <property type="match status" value="9"/>
</dbReference>
<dbReference type="PANTHER" id="PTHR24399">
    <property type="entry name" value="ZINC FINGER AND BTB DOMAIN-CONTAINING"/>
    <property type="match status" value="1"/>
</dbReference>
<dbReference type="FunFam" id="3.30.160.60:FF:000100">
    <property type="entry name" value="Zinc finger 45-like"/>
    <property type="match status" value="1"/>
</dbReference>
<evidence type="ECO:0000313" key="15">
    <source>
        <dbReference type="Proteomes" id="UP000324632"/>
    </source>
</evidence>
<evidence type="ECO:0000256" key="1">
    <source>
        <dbReference type="ARBA" id="ARBA00004123"/>
    </source>
</evidence>
<keyword evidence="10" id="KW-0539">Nucleus</keyword>
<dbReference type="InterPro" id="IPR012337">
    <property type="entry name" value="RNaseH-like_sf"/>
</dbReference>
<keyword evidence="9" id="KW-0804">Transcription</keyword>
<feature type="domain" description="C2H2-type" evidence="13">
    <location>
        <begin position="777"/>
        <end position="804"/>
    </location>
</feature>
<evidence type="ECO:0000256" key="4">
    <source>
        <dbReference type="ARBA" id="ARBA00022737"/>
    </source>
</evidence>
<feature type="compositionally biased region" description="Polar residues" evidence="12">
    <location>
        <begin position="667"/>
        <end position="679"/>
    </location>
</feature>
<dbReference type="InterPro" id="IPR036236">
    <property type="entry name" value="Znf_C2H2_sf"/>
</dbReference>
<dbReference type="SMART" id="SM00597">
    <property type="entry name" value="ZnF_TTF"/>
    <property type="match status" value="1"/>
</dbReference>
<dbReference type="Proteomes" id="UP000324632">
    <property type="component" value="Chromosome 21"/>
</dbReference>
<gene>
    <name evidence="14" type="ORF">E1301_Tti020494</name>
</gene>
<feature type="domain" description="C2H2-type" evidence="13">
    <location>
        <begin position="805"/>
        <end position="832"/>
    </location>
</feature>
<evidence type="ECO:0000256" key="10">
    <source>
        <dbReference type="ARBA" id="ARBA00023242"/>
    </source>
</evidence>
<feature type="domain" description="C2H2-type" evidence="13">
    <location>
        <begin position="861"/>
        <end position="888"/>
    </location>
</feature>
<dbReference type="GO" id="GO:0042802">
    <property type="term" value="F:identical protein binding"/>
    <property type="evidence" value="ECO:0007669"/>
    <property type="project" value="UniProtKB-ARBA"/>
</dbReference>
<feature type="domain" description="C2H2-type" evidence="13">
    <location>
        <begin position="721"/>
        <end position="748"/>
    </location>
</feature>
<keyword evidence="3" id="KW-0479">Metal-binding</keyword>
<dbReference type="FunFam" id="3.30.160.60:FF:000508">
    <property type="entry name" value="Myeloid zinc finger 1"/>
    <property type="match status" value="1"/>
</dbReference>
<feature type="region of interest" description="Disordered" evidence="12">
    <location>
        <begin position="17"/>
        <end position="51"/>
    </location>
</feature>
<evidence type="ECO:0000256" key="8">
    <source>
        <dbReference type="ARBA" id="ARBA00023125"/>
    </source>
</evidence>
<feature type="domain" description="C2H2-type" evidence="13">
    <location>
        <begin position="889"/>
        <end position="916"/>
    </location>
</feature>
<evidence type="ECO:0000256" key="5">
    <source>
        <dbReference type="ARBA" id="ARBA00022771"/>
    </source>
</evidence>
<dbReference type="GO" id="GO:0008270">
    <property type="term" value="F:zinc ion binding"/>
    <property type="evidence" value="ECO:0007669"/>
    <property type="project" value="UniProtKB-KW"/>
</dbReference>
<evidence type="ECO:0000256" key="3">
    <source>
        <dbReference type="ARBA" id="ARBA00022723"/>
    </source>
</evidence>
<dbReference type="GO" id="GO:0001227">
    <property type="term" value="F:DNA-binding transcription repressor activity, RNA polymerase II-specific"/>
    <property type="evidence" value="ECO:0007669"/>
    <property type="project" value="TreeGrafter"/>
</dbReference>
<comment type="subcellular location">
    <subcellularLocation>
        <location evidence="1">Nucleus</location>
    </subcellularLocation>
</comment>
<evidence type="ECO:0000259" key="13">
    <source>
        <dbReference type="PROSITE" id="PS50157"/>
    </source>
</evidence>
<feature type="domain" description="C2H2-type" evidence="13">
    <location>
        <begin position="693"/>
        <end position="720"/>
    </location>
</feature>
<dbReference type="GO" id="GO:0001817">
    <property type="term" value="P:regulation of cytokine production"/>
    <property type="evidence" value="ECO:0007669"/>
    <property type="project" value="TreeGrafter"/>
</dbReference>
<dbReference type="GO" id="GO:0000978">
    <property type="term" value="F:RNA polymerase II cis-regulatory region sequence-specific DNA binding"/>
    <property type="evidence" value="ECO:0007669"/>
    <property type="project" value="TreeGrafter"/>
</dbReference>
<feature type="region of interest" description="Disordered" evidence="12">
    <location>
        <begin position="650"/>
        <end position="685"/>
    </location>
</feature>
<evidence type="ECO:0000256" key="7">
    <source>
        <dbReference type="ARBA" id="ARBA00023015"/>
    </source>
</evidence>
<dbReference type="InterPro" id="IPR006580">
    <property type="entry name" value="Znf_TTF"/>
</dbReference>
<dbReference type="FunFam" id="3.30.160.60:FF:002343">
    <property type="entry name" value="Zinc finger protein 33A"/>
    <property type="match status" value="1"/>
</dbReference>
<feature type="domain" description="C2H2-type" evidence="13">
    <location>
        <begin position="917"/>
        <end position="944"/>
    </location>
</feature>
<organism evidence="14 15">
    <name type="scientific">Triplophysa tibetana</name>
    <dbReference type="NCBI Taxonomy" id="1572043"/>
    <lineage>
        <taxon>Eukaryota</taxon>
        <taxon>Metazoa</taxon>
        <taxon>Chordata</taxon>
        <taxon>Craniata</taxon>
        <taxon>Vertebrata</taxon>
        <taxon>Euteleostomi</taxon>
        <taxon>Actinopterygii</taxon>
        <taxon>Neopterygii</taxon>
        <taxon>Teleostei</taxon>
        <taxon>Ostariophysi</taxon>
        <taxon>Cypriniformes</taxon>
        <taxon>Nemacheilidae</taxon>
        <taxon>Triplophysa</taxon>
    </lineage>
</organism>
<dbReference type="FunFam" id="3.30.160.60:FF:001370">
    <property type="entry name" value="Zinc finger protein"/>
    <property type="match status" value="1"/>
</dbReference>
<evidence type="ECO:0000256" key="2">
    <source>
        <dbReference type="ARBA" id="ARBA00006991"/>
    </source>
</evidence>
<feature type="compositionally biased region" description="Basic and acidic residues" evidence="12">
    <location>
        <begin position="651"/>
        <end position="660"/>
    </location>
</feature>
<evidence type="ECO:0000256" key="12">
    <source>
        <dbReference type="SAM" id="MobiDB-lite"/>
    </source>
</evidence>
<dbReference type="FunFam" id="3.30.160.60:FF:000196">
    <property type="entry name" value="Zinc finger protein 1026"/>
    <property type="match status" value="2"/>
</dbReference>
<evidence type="ECO:0000256" key="11">
    <source>
        <dbReference type="PROSITE-ProRule" id="PRU00042"/>
    </source>
</evidence>
<proteinExistence type="inferred from homology"/>
<dbReference type="AlphaFoldDB" id="A0A5A9N8J4"/>
<dbReference type="PROSITE" id="PS00028">
    <property type="entry name" value="ZINC_FINGER_C2H2_1"/>
    <property type="match status" value="9"/>
</dbReference>
<evidence type="ECO:0000256" key="9">
    <source>
        <dbReference type="ARBA" id="ARBA00023163"/>
    </source>
</evidence>
<comment type="caution">
    <text evidence="14">The sequence shown here is derived from an EMBL/GenBank/DDBJ whole genome shotgun (WGS) entry which is preliminary data.</text>
</comment>